<dbReference type="InterPro" id="IPR027417">
    <property type="entry name" value="P-loop_NTPase"/>
</dbReference>
<keyword evidence="13" id="KW-1185">Reference proteome</keyword>
<evidence type="ECO:0000256" key="7">
    <source>
        <dbReference type="ARBA" id="ARBA00022840"/>
    </source>
</evidence>
<feature type="binding site" evidence="9">
    <location>
        <begin position="30"/>
        <end position="37"/>
    </location>
    <ligand>
        <name>ATP</name>
        <dbReference type="ChEBI" id="CHEBI:30616"/>
    </ligand>
</feature>
<protein>
    <recommendedName>
        <fullName evidence="3 9">DNA replication and repair protein RecF</fullName>
    </recommendedName>
</protein>
<dbReference type="GO" id="GO:0006260">
    <property type="term" value="P:DNA replication"/>
    <property type="evidence" value="ECO:0007669"/>
    <property type="project" value="UniProtKB-UniRule"/>
</dbReference>
<comment type="caution">
    <text evidence="12">The sequence shown here is derived from an EMBL/GenBank/DDBJ whole genome shotgun (WGS) entry which is preliminary data.</text>
</comment>
<dbReference type="SUPFAM" id="SSF52540">
    <property type="entry name" value="P-loop containing nucleoside triphosphate hydrolases"/>
    <property type="match status" value="1"/>
</dbReference>
<keyword evidence="9 10" id="KW-0742">SOS response</keyword>
<dbReference type="PANTHER" id="PTHR32182:SF0">
    <property type="entry name" value="DNA REPLICATION AND REPAIR PROTEIN RECF"/>
    <property type="match status" value="1"/>
</dbReference>
<dbReference type="STRING" id="1605367.AFM12_06830"/>
<evidence type="ECO:0000256" key="5">
    <source>
        <dbReference type="ARBA" id="ARBA00022705"/>
    </source>
</evidence>
<dbReference type="GO" id="GO:0000731">
    <property type="term" value="P:DNA synthesis involved in DNA repair"/>
    <property type="evidence" value="ECO:0007669"/>
    <property type="project" value="TreeGrafter"/>
</dbReference>
<dbReference type="PANTHER" id="PTHR32182">
    <property type="entry name" value="DNA REPLICATION AND REPAIR PROTEIN RECF"/>
    <property type="match status" value="1"/>
</dbReference>
<evidence type="ECO:0000256" key="6">
    <source>
        <dbReference type="ARBA" id="ARBA00022741"/>
    </source>
</evidence>
<dbReference type="AlphaFoldDB" id="A0A0N8H9U6"/>
<keyword evidence="9 10" id="KW-0234">DNA repair</keyword>
<comment type="similarity">
    <text evidence="2 9 10">Belongs to the RecF family.</text>
</comment>
<dbReference type="NCBIfam" id="TIGR00611">
    <property type="entry name" value="recf"/>
    <property type="match status" value="1"/>
</dbReference>
<dbReference type="EMBL" id="LGTQ01000006">
    <property type="protein sequence ID" value="KPM48356.1"/>
    <property type="molecule type" value="Genomic_DNA"/>
</dbReference>
<dbReference type="Proteomes" id="UP000050454">
    <property type="component" value="Unassembled WGS sequence"/>
</dbReference>
<keyword evidence="8 9" id="KW-0238">DNA-binding</keyword>
<dbReference type="InterPro" id="IPR001238">
    <property type="entry name" value="DNA-binding_RecF"/>
</dbReference>
<organism evidence="12 13">
    <name type="scientific">Jiulongibacter sediminis</name>
    <dbReference type="NCBI Taxonomy" id="1605367"/>
    <lineage>
        <taxon>Bacteria</taxon>
        <taxon>Pseudomonadati</taxon>
        <taxon>Bacteroidota</taxon>
        <taxon>Cytophagia</taxon>
        <taxon>Cytophagales</taxon>
        <taxon>Leadbetterellaceae</taxon>
        <taxon>Jiulongibacter</taxon>
    </lineage>
</organism>
<evidence type="ECO:0000259" key="11">
    <source>
        <dbReference type="Pfam" id="PF02463"/>
    </source>
</evidence>
<dbReference type="GO" id="GO:0003697">
    <property type="term" value="F:single-stranded DNA binding"/>
    <property type="evidence" value="ECO:0007669"/>
    <property type="project" value="UniProtKB-UniRule"/>
</dbReference>
<sequence>MHLRSIRLFNFRNHSDSSFEFSERVNCIVGENGSGKTNLLDAVYFLSLTKSSIQKQDALSISYDEELMVISGDFLEKNQPENITVSLQRGQKKNVLADKKAYDRLSDHIGKYPVVLIAPDDTDMIRDASDTRRKLFDGIISQFDPDYLLHYQHYNRLLDQRNSLLKQFYEREYFDQKMLDSYSEPLVRLAMEIAGKRKDFMMGFMPLVQSHYETISGGKETAQIIYDTEVNQNFQEVFRKNQKRDIAANRTTKGVHKDDYIFELDGQPIKKFGSQGQRKSFVLAVKLAQFDLLEKHKSKKPLLLLDDIFDKLDDQRIAKLIEKIDDETFGQVFITDARPERTKRILEKVKANVSYFEL</sequence>
<evidence type="ECO:0000256" key="2">
    <source>
        <dbReference type="ARBA" id="ARBA00008016"/>
    </source>
</evidence>
<dbReference type="InterPro" id="IPR003395">
    <property type="entry name" value="RecF/RecN/SMC_N"/>
</dbReference>
<dbReference type="PATRIC" id="fig|1605367.3.peg.2737"/>
<gene>
    <name evidence="9" type="primary">recF</name>
    <name evidence="12" type="ORF">AFM12_06830</name>
</gene>
<evidence type="ECO:0000256" key="9">
    <source>
        <dbReference type="HAMAP-Rule" id="MF_00365"/>
    </source>
</evidence>
<evidence type="ECO:0000313" key="12">
    <source>
        <dbReference type="EMBL" id="KPM48356.1"/>
    </source>
</evidence>
<dbReference type="Pfam" id="PF02463">
    <property type="entry name" value="SMC_N"/>
    <property type="match status" value="1"/>
</dbReference>
<dbReference type="Gene3D" id="1.20.1050.90">
    <property type="entry name" value="RecF/RecN/SMC, N-terminal domain"/>
    <property type="match status" value="1"/>
</dbReference>
<reference evidence="12 13" key="1">
    <citation type="submission" date="2015-07" db="EMBL/GenBank/DDBJ databases">
        <title>The draft genome sequence of Leadbetterella sp. JN14-9.</title>
        <authorList>
            <person name="Liu Y."/>
            <person name="Du J."/>
            <person name="Shao Z."/>
        </authorList>
    </citation>
    <scope>NUCLEOTIDE SEQUENCE [LARGE SCALE GENOMIC DNA]</scope>
    <source>
        <strain evidence="12 13">JN14-9</strain>
    </source>
</reference>
<evidence type="ECO:0000256" key="8">
    <source>
        <dbReference type="ARBA" id="ARBA00023125"/>
    </source>
</evidence>
<feature type="domain" description="RecF/RecN/SMC N-terminal" evidence="11">
    <location>
        <begin position="3"/>
        <end position="345"/>
    </location>
</feature>
<dbReference type="InterPro" id="IPR042174">
    <property type="entry name" value="RecF_2"/>
</dbReference>
<evidence type="ECO:0000256" key="1">
    <source>
        <dbReference type="ARBA" id="ARBA00004496"/>
    </source>
</evidence>
<dbReference type="PROSITE" id="PS00618">
    <property type="entry name" value="RECF_2"/>
    <property type="match status" value="1"/>
</dbReference>
<keyword evidence="7 9" id="KW-0067">ATP-binding</keyword>
<proteinExistence type="inferred from homology"/>
<dbReference type="GO" id="GO:0009432">
    <property type="term" value="P:SOS response"/>
    <property type="evidence" value="ECO:0007669"/>
    <property type="project" value="UniProtKB-UniRule"/>
</dbReference>
<dbReference type="InterPro" id="IPR018078">
    <property type="entry name" value="DNA-binding_RecF_CS"/>
</dbReference>
<keyword evidence="6 9" id="KW-0547">Nucleotide-binding</keyword>
<dbReference type="GO" id="GO:0005524">
    <property type="term" value="F:ATP binding"/>
    <property type="evidence" value="ECO:0007669"/>
    <property type="project" value="UniProtKB-UniRule"/>
</dbReference>
<dbReference type="GO" id="GO:0006302">
    <property type="term" value="P:double-strand break repair"/>
    <property type="evidence" value="ECO:0007669"/>
    <property type="project" value="TreeGrafter"/>
</dbReference>
<keyword evidence="9 10" id="KW-0227">DNA damage</keyword>
<comment type="subcellular location">
    <subcellularLocation>
        <location evidence="1 9 10">Cytoplasm</location>
    </subcellularLocation>
</comment>
<keyword evidence="5 9" id="KW-0235">DNA replication</keyword>
<dbReference type="Gene3D" id="3.40.50.300">
    <property type="entry name" value="P-loop containing nucleotide triphosphate hydrolases"/>
    <property type="match status" value="1"/>
</dbReference>
<comment type="function">
    <text evidence="9 10">The RecF protein is involved in DNA metabolism; it is required for DNA replication and normal SOS inducibility. RecF binds preferentially to single-stranded, linear DNA. It also seems to bind ATP.</text>
</comment>
<dbReference type="OrthoDB" id="9803889at2"/>
<evidence type="ECO:0000256" key="10">
    <source>
        <dbReference type="RuleBase" id="RU000578"/>
    </source>
</evidence>
<keyword evidence="4 9" id="KW-0963">Cytoplasm</keyword>
<name>A0A0N8H9U6_9BACT</name>
<evidence type="ECO:0000313" key="13">
    <source>
        <dbReference type="Proteomes" id="UP000050454"/>
    </source>
</evidence>
<evidence type="ECO:0000256" key="4">
    <source>
        <dbReference type="ARBA" id="ARBA00022490"/>
    </source>
</evidence>
<dbReference type="GO" id="GO:0005737">
    <property type="term" value="C:cytoplasm"/>
    <property type="evidence" value="ECO:0007669"/>
    <property type="project" value="UniProtKB-SubCell"/>
</dbReference>
<dbReference type="HAMAP" id="MF_00365">
    <property type="entry name" value="RecF"/>
    <property type="match status" value="1"/>
</dbReference>
<evidence type="ECO:0000256" key="3">
    <source>
        <dbReference type="ARBA" id="ARBA00020170"/>
    </source>
</evidence>
<accession>A0A0N8H9U6</accession>